<feature type="transmembrane region" description="Helical" evidence="7">
    <location>
        <begin position="381"/>
        <end position="404"/>
    </location>
</feature>
<dbReference type="Gene3D" id="3.80.10.10">
    <property type="entry name" value="Ribonuclease Inhibitor"/>
    <property type="match status" value="1"/>
</dbReference>
<dbReference type="SUPFAM" id="SSF52047">
    <property type="entry name" value="RNI-like"/>
    <property type="match status" value="1"/>
</dbReference>
<dbReference type="FunFam" id="3.80.10.10:FF:000213">
    <property type="entry name" value="Tyrosine-sulfated glycopeptide receptor 1"/>
    <property type="match status" value="1"/>
</dbReference>
<dbReference type="GO" id="GO:0005886">
    <property type="term" value="C:plasma membrane"/>
    <property type="evidence" value="ECO:0007669"/>
    <property type="project" value="UniProtKB-SubCell"/>
</dbReference>
<name>A0A1D1YN15_9ARAE</name>
<dbReference type="InterPro" id="IPR051502">
    <property type="entry name" value="RLP_Defense_Trigger"/>
</dbReference>
<evidence type="ECO:0000256" key="2">
    <source>
        <dbReference type="ARBA" id="ARBA00009592"/>
    </source>
</evidence>
<keyword evidence="4" id="KW-0433">Leucine-rich repeat</keyword>
<organism evidence="8">
    <name type="scientific">Anthurium amnicola</name>
    <dbReference type="NCBI Taxonomy" id="1678845"/>
    <lineage>
        <taxon>Eukaryota</taxon>
        <taxon>Viridiplantae</taxon>
        <taxon>Streptophyta</taxon>
        <taxon>Embryophyta</taxon>
        <taxon>Tracheophyta</taxon>
        <taxon>Spermatophyta</taxon>
        <taxon>Magnoliopsida</taxon>
        <taxon>Liliopsida</taxon>
        <taxon>Araceae</taxon>
        <taxon>Pothoideae</taxon>
        <taxon>Potheae</taxon>
        <taxon>Anthurium</taxon>
    </lineage>
</organism>
<dbReference type="InterPro" id="IPR032675">
    <property type="entry name" value="LRR_dom_sf"/>
</dbReference>
<keyword evidence="3" id="KW-1003">Cell membrane</keyword>
<sequence length="439" mass="48782">GNLNLLDAHDNQFSGDLGGAIGDIPGLRVLILRGNHFYGDIPPHLCDLRDLRVLDLSHNNFSGAVPSCSVPLRLVYLNLGGNTFHGSFPRGFVDTSKLVSLNVKSNQFSSVVPSWFGDLLLLRILLLGENNFQGSIPTELCKLRCLQLLDLHQNNFSGSIPPCFGIMRSMNMPTEEFEENQFWVYVSYRGEVSASYLTDTSIRARHVGRVPMELTIDLEEVQFFTKGNSYSYKSQILSWMVGINLSSNRLTGNIPLEIGNLTMVKVLNVSYNQFTGPIPATFSNLKDIESLDMSHNQLSGIVPRELTKLKFLAVFYVANNNLSGCTPDFKGQFATFGVESYEGNVGLHGPPLDKSCIPGSIPHNVPHKTEEDGGKDGMDDIIFYAISAVSFVLFFWVAVALLHLNRTARRVCFTMVDRFADNTIVWFSLVAKRLKSAKK</sequence>
<evidence type="ECO:0000313" key="8">
    <source>
        <dbReference type="EMBL" id="JAT56035.1"/>
    </source>
</evidence>
<evidence type="ECO:0000256" key="1">
    <source>
        <dbReference type="ARBA" id="ARBA00004236"/>
    </source>
</evidence>
<comment type="subcellular location">
    <subcellularLocation>
        <location evidence="1">Cell membrane</location>
    </subcellularLocation>
</comment>
<keyword evidence="8" id="KW-0808">Transferase</keyword>
<dbReference type="EMBL" id="GDJX01011901">
    <property type="protein sequence ID" value="JAT56035.1"/>
    <property type="molecule type" value="Transcribed_RNA"/>
</dbReference>
<keyword evidence="5" id="KW-0677">Repeat</keyword>
<dbReference type="AlphaFoldDB" id="A0A1D1YN15"/>
<reference evidence="8" key="1">
    <citation type="submission" date="2015-07" db="EMBL/GenBank/DDBJ databases">
        <title>Transcriptome Assembly of Anthurium amnicola.</title>
        <authorList>
            <person name="Suzuki J."/>
        </authorList>
    </citation>
    <scope>NUCLEOTIDE SEQUENCE</scope>
</reference>
<feature type="non-terminal residue" evidence="8">
    <location>
        <position position="1"/>
    </location>
</feature>
<evidence type="ECO:0000256" key="7">
    <source>
        <dbReference type="SAM" id="Phobius"/>
    </source>
</evidence>
<keyword evidence="8" id="KW-0418">Kinase</keyword>
<dbReference type="PANTHER" id="PTHR48062:SF56">
    <property type="entry name" value="OS04G0647900 PROTEIN"/>
    <property type="match status" value="1"/>
</dbReference>
<dbReference type="InterPro" id="IPR001611">
    <property type="entry name" value="Leu-rich_rpt"/>
</dbReference>
<proteinExistence type="inferred from homology"/>
<keyword evidence="7" id="KW-1133">Transmembrane helix</keyword>
<dbReference type="PRINTS" id="PR00019">
    <property type="entry name" value="LEURICHRPT"/>
</dbReference>
<evidence type="ECO:0000256" key="5">
    <source>
        <dbReference type="ARBA" id="ARBA00022737"/>
    </source>
</evidence>
<comment type="similarity">
    <text evidence="2">Belongs to the RLP family.</text>
</comment>
<keyword evidence="7" id="KW-0812">Transmembrane</keyword>
<protein>
    <submittedName>
        <fullName evidence="8">LRR receptor-like serine/threonine-protein kinase GSO1</fullName>
    </submittedName>
</protein>
<accession>A0A1D1YN15</accession>
<keyword evidence="8" id="KW-0675">Receptor</keyword>
<evidence type="ECO:0000256" key="3">
    <source>
        <dbReference type="ARBA" id="ARBA00022475"/>
    </source>
</evidence>
<evidence type="ECO:0000256" key="4">
    <source>
        <dbReference type="ARBA" id="ARBA00022614"/>
    </source>
</evidence>
<keyword evidence="6 7" id="KW-0472">Membrane</keyword>
<gene>
    <name evidence="8" type="primary">GSO1_1</name>
    <name evidence="8" type="ORF">g.127130</name>
</gene>
<dbReference type="Pfam" id="PF13855">
    <property type="entry name" value="LRR_8"/>
    <property type="match status" value="3"/>
</dbReference>
<dbReference type="PANTHER" id="PTHR48062">
    <property type="entry name" value="RECEPTOR-LIKE PROTEIN 14"/>
    <property type="match status" value="1"/>
</dbReference>
<dbReference type="GO" id="GO:0016301">
    <property type="term" value="F:kinase activity"/>
    <property type="evidence" value="ECO:0007669"/>
    <property type="project" value="UniProtKB-KW"/>
</dbReference>
<dbReference type="Pfam" id="PF00560">
    <property type="entry name" value="LRR_1"/>
    <property type="match status" value="1"/>
</dbReference>
<evidence type="ECO:0000256" key="6">
    <source>
        <dbReference type="ARBA" id="ARBA00023136"/>
    </source>
</evidence>